<evidence type="ECO:0000256" key="5">
    <source>
        <dbReference type="SAM" id="MobiDB-lite"/>
    </source>
</evidence>
<comment type="caution">
    <text evidence="7">The sequence shown here is derived from an EMBL/GenBank/DDBJ whole genome shotgun (WGS) entry which is preliminary data.</text>
</comment>
<sequence length="130" mass="15244">MAFNFWSRSHSPLRSFARSFVNKATVRPIPAPRDSINTPQDFLKAIGRSMDSKISQDSWEEFWRSATGNQLRAKGLSVRDRRYTLWCMEKFRQGVPIEEFAYEPRPKKTIRGWGPAVQNGKRIRSRRIKN</sequence>
<dbReference type="Pfam" id="PF09597">
    <property type="entry name" value="SAM_Ribosomal_mS41"/>
    <property type="match status" value="1"/>
</dbReference>
<feature type="region of interest" description="Disordered" evidence="5">
    <location>
        <begin position="111"/>
        <end position="130"/>
    </location>
</feature>
<evidence type="ECO:0000256" key="1">
    <source>
        <dbReference type="ARBA" id="ARBA00004173"/>
    </source>
</evidence>
<gene>
    <name evidence="7" type="ORF">VNI00_002657</name>
</gene>
<keyword evidence="3" id="KW-0496">Mitochondrion</keyword>
<reference evidence="7 8" key="1">
    <citation type="submission" date="2024-01" db="EMBL/GenBank/DDBJ databases">
        <title>A draft genome for a cacao thread blight-causing isolate of Paramarasmius palmivorus.</title>
        <authorList>
            <person name="Baruah I.K."/>
            <person name="Bukari Y."/>
            <person name="Amoako-Attah I."/>
            <person name="Meinhardt L.W."/>
            <person name="Bailey B.A."/>
            <person name="Cohen S.P."/>
        </authorList>
    </citation>
    <scope>NUCLEOTIDE SEQUENCE [LARGE SCALE GENOMIC DNA]</scope>
    <source>
        <strain evidence="7 8">GH-12</strain>
    </source>
</reference>
<dbReference type="InterPro" id="IPR039603">
    <property type="entry name" value="Ribosomal_mS41"/>
</dbReference>
<comment type="subcellular location">
    <subcellularLocation>
        <location evidence="1">Mitochondrion</location>
    </subcellularLocation>
</comment>
<feature type="domain" description="Small ribosomal subunit protein mS41 SAM" evidence="6">
    <location>
        <begin position="39"/>
        <end position="94"/>
    </location>
</feature>
<dbReference type="GO" id="GO:0005739">
    <property type="term" value="C:mitochondrion"/>
    <property type="evidence" value="ECO:0007669"/>
    <property type="project" value="UniProtKB-SubCell"/>
</dbReference>
<dbReference type="EMBL" id="JAYKXP010000006">
    <property type="protein sequence ID" value="KAK7056939.1"/>
    <property type="molecule type" value="Genomic_DNA"/>
</dbReference>
<dbReference type="AlphaFoldDB" id="A0AAW0DUV9"/>
<dbReference type="Proteomes" id="UP001383192">
    <property type="component" value="Unassembled WGS sequence"/>
</dbReference>
<dbReference type="PANTHER" id="PTHR28235">
    <property type="entry name" value="PROTEIN FYV4, MITOCHONDRIAL"/>
    <property type="match status" value="1"/>
</dbReference>
<dbReference type="InterPro" id="IPR019083">
    <property type="entry name" value="SAM_Ribosomal_mS41"/>
</dbReference>
<evidence type="ECO:0000313" key="7">
    <source>
        <dbReference type="EMBL" id="KAK7056939.1"/>
    </source>
</evidence>
<comment type="similarity">
    <text evidence="2">Belongs to the mitochondrion-specific ribosomal protein mS41 family.</text>
</comment>
<organism evidence="7 8">
    <name type="scientific">Paramarasmius palmivorus</name>
    <dbReference type="NCBI Taxonomy" id="297713"/>
    <lineage>
        <taxon>Eukaryota</taxon>
        <taxon>Fungi</taxon>
        <taxon>Dikarya</taxon>
        <taxon>Basidiomycota</taxon>
        <taxon>Agaricomycotina</taxon>
        <taxon>Agaricomycetes</taxon>
        <taxon>Agaricomycetidae</taxon>
        <taxon>Agaricales</taxon>
        <taxon>Marasmiineae</taxon>
        <taxon>Marasmiaceae</taxon>
        <taxon>Paramarasmius</taxon>
    </lineage>
</organism>
<evidence type="ECO:0000259" key="6">
    <source>
        <dbReference type="SMART" id="SM01238"/>
    </source>
</evidence>
<dbReference type="SMART" id="SM01238">
    <property type="entry name" value="IGR"/>
    <property type="match status" value="1"/>
</dbReference>
<keyword evidence="8" id="KW-1185">Reference proteome</keyword>
<dbReference type="PANTHER" id="PTHR28235:SF1">
    <property type="entry name" value="SMALL RIBOSOMAL SUBUNIT PROTEIN MS41"/>
    <property type="match status" value="1"/>
</dbReference>
<accession>A0AAW0DUV9</accession>
<proteinExistence type="inferred from homology"/>
<evidence type="ECO:0000256" key="4">
    <source>
        <dbReference type="ARBA" id="ARBA00035129"/>
    </source>
</evidence>
<protein>
    <recommendedName>
        <fullName evidence="4">Small ribosomal subunit protein mS41</fullName>
    </recommendedName>
</protein>
<evidence type="ECO:0000256" key="3">
    <source>
        <dbReference type="ARBA" id="ARBA00023128"/>
    </source>
</evidence>
<evidence type="ECO:0000313" key="8">
    <source>
        <dbReference type="Proteomes" id="UP001383192"/>
    </source>
</evidence>
<feature type="compositionally biased region" description="Basic residues" evidence="5">
    <location>
        <begin position="121"/>
        <end position="130"/>
    </location>
</feature>
<evidence type="ECO:0000256" key="2">
    <source>
        <dbReference type="ARBA" id="ARBA00010492"/>
    </source>
</evidence>
<name>A0AAW0DUV9_9AGAR</name>